<feature type="transmembrane region" description="Helical" evidence="1">
    <location>
        <begin position="6"/>
        <end position="25"/>
    </location>
</feature>
<dbReference type="Proteomes" id="UP000198694">
    <property type="component" value="Unassembled WGS sequence"/>
</dbReference>
<dbReference type="OrthoDB" id="2662123at2"/>
<organism evidence="2 3">
    <name type="scientific">Sediminibacillus albus</name>
    <dbReference type="NCBI Taxonomy" id="407036"/>
    <lineage>
        <taxon>Bacteria</taxon>
        <taxon>Bacillati</taxon>
        <taxon>Bacillota</taxon>
        <taxon>Bacilli</taxon>
        <taxon>Bacillales</taxon>
        <taxon>Bacillaceae</taxon>
        <taxon>Sediminibacillus</taxon>
    </lineage>
</organism>
<evidence type="ECO:0000313" key="3">
    <source>
        <dbReference type="Proteomes" id="UP000198694"/>
    </source>
</evidence>
<proteinExistence type="predicted"/>
<protein>
    <submittedName>
        <fullName evidence="2">YvrJ protein family protein</fullName>
    </submittedName>
</protein>
<dbReference type="RefSeq" id="WP_093214994.1">
    <property type="nucleotide sequence ID" value="NZ_FNFL01000004.1"/>
</dbReference>
<dbReference type="Pfam" id="PF12841">
    <property type="entry name" value="YvrJ"/>
    <property type="match status" value="1"/>
</dbReference>
<gene>
    <name evidence="2" type="ORF">SAMN05216243_2628</name>
</gene>
<dbReference type="InterPro" id="IPR024419">
    <property type="entry name" value="YvrJ"/>
</dbReference>
<sequence>MFENLTFIQLISNLGFPIAISVYLLHRFEKRIRELERAVSEMAKIMENKKD</sequence>
<evidence type="ECO:0000313" key="2">
    <source>
        <dbReference type="EMBL" id="SDK28821.1"/>
    </source>
</evidence>
<keyword evidence="3" id="KW-1185">Reference proteome</keyword>
<reference evidence="2 3" key="1">
    <citation type="submission" date="2016-10" db="EMBL/GenBank/DDBJ databases">
        <authorList>
            <person name="de Groot N.N."/>
        </authorList>
    </citation>
    <scope>NUCLEOTIDE SEQUENCE [LARGE SCALE GENOMIC DNA]</scope>
    <source>
        <strain evidence="2 3">CGMCC 1.6502</strain>
    </source>
</reference>
<keyword evidence="1" id="KW-0812">Transmembrane</keyword>
<dbReference type="EMBL" id="FNFL01000004">
    <property type="protein sequence ID" value="SDK28821.1"/>
    <property type="molecule type" value="Genomic_DNA"/>
</dbReference>
<keyword evidence="1" id="KW-1133">Transmembrane helix</keyword>
<dbReference type="AlphaFoldDB" id="A0A1G9ANL5"/>
<evidence type="ECO:0000256" key="1">
    <source>
        <dbReference type="SAM" id="Phobius"/>
    </source>
</evidence>
<keyword evidence="1" id="KW-0472">Membrane</keyword>
<accession>A0A1G9ANL5</accession>
<name>A0A1G9ANL5_9BACI</name>